<protein>
    <submittedName>
        <fullName evidence="10">MDR family MFS transporter</fullName>
    </submittedName>
</protein>
<feature type="transmembrane region" description="Helical" evidence="8">
    <location>
        <begin position="93"/>
        <end position="116"/>
    </location>
</feature>
<dbReference type="PANTHER" id="PTHR23501">
    <property type="entry name" value="MAJOR FACILITATOR SUPERFAMILY"/>
    <property type="match status" value="1"/>
</dbReference>
<dbReference type="InterPro" id="IPR004638">
    <property type="entry name" value="EmrB-like"/>
</dbReference>
<dbReference type="SUPFAM" id="SSF103473">
    <property type="entry name" value="MFS general substrate transporter"/>
    <property type="match status" value="1"/>
</dbReference>
<feature type="transmembrane region" description="Helical" evidence="8">
    <location>
        <begin position="509"/>
        <end position="531"/>
    </location>
</feature>
<evidence type="ECO:0000256" key="6">
    <source>
        <dbReference type="ARBA" id="ARBA00023136"/>
    </source>
</evidence>
<dbReference type="Gene3D" id="1.20.1720.10">
    <property type="entry name" value="Multidrug resistance protein D"/>
    <property type="match status" value="1"/>
</dbReference>
<evidence type="ECO:0000256" key="1">
    <source>
        <dbReference type="ARBA" id="ARBA00004651"/>
    </source>
</evidence>
<feature type="transmembrane region" description="Helical" evidence="8">
    <location>
        <begin position="353"/>
        <end position="372"/>
    </location>
</feature>
<keyword evidence="5 8" id="KW-1133">Transmembrane helix</keyword>
<dbReference type="RefSeq" id="WP_330793025.1">
    <property type="nucleotide sequence ID" value="NZ_JAZEWV010000002.1"/>
</dbReference>
<keyword evidence="3" id="KW-1003">Cell membrane</keyword>
<dbReference type="EMBL" id="JAZEWV010000002">
    <property type="protein sequence ID" value="MEE4541142.1"/>
    <property type="molecule type" value="Genomic_DNA"/>
</dbReference>
<feature type="transmembrane region" description="Helical" evidence="8">
    <location>
        <begin position="286"/>
        <end position="311"/>
    </location>
</feature>
<keyword evidence="11" id="KW-1185">Reference proteome</keyword>
<feature type="transmembrane region" description="Helical" evidence="8">
    <location>
        <begin position="122"/>
        <end position="142"/>
    </location>
</feature>
<keyword evidence="6 8" id="KW-0472">Membrane</keyword>
<feature type="transmembrane region" description="Helical" evidence="8">
    <location>
        <begin position="323"/>
        <end position="341"/>
    </location>
</feature>
<gene>
    <name evidence="10" type="ORF">V2S66_04060</name>
</gene>
<dbReference type="PANTHER" id="PTHR23501:SF197">
    <property type="entry name" value="COMD"/>
    <property type="match status" value="1"/>
</dbReference>
<feature type="transmembrane region" description="Helical" evidence="8">
    <location>
        <begin position="421"/>
        <end position="442"/>
    </location>
</feature>
<dbReference type="Pfam" id="PF07690">
    <property type="entry name" value="MFS_1"/>
    <property type="match status" value="1"/>
</dbReference>
<evidence type="ECO:0000259" key="9">
    <source>
        <dbReference type="PROSITE" id="PS50850"/>
    </source>
</evidence>
<organism evidence="10 11">
    <name type="scientific">Actinacidiphila polyblastidii</name>
    <dbReference type="NCBI Taxonomy" id="3110430"/>
    <lineage>
        <taxon>Bacteria</taxon>
        <taxon>Bacillati</taxon>
        <taxon>Actinomycetota</taxon>
        <taxon>Actinomycetes</taxon>
        <taxon>Kitasatosporales</taxon>
        <taxon>Streptomycetaceae</taxon>
        <taxon>Actinacidiphila</taxon>
    </lineage>
</organism>
<feature type="transmembrane region" description="Helical" evidence="8">
    <location>
        <begin position="62"/>
        <end position="81"/>
    </location>
</feature>
<evidence type="ECO:0000256" key="4">
    <source>
        <dbReference type="ARBA" id="ARBA00022692"/>
    </source>
</evidence>
<comment type="caution">
    <text evidence="10">The sequence shown here is derived from an EMBL/GenBank/DDBJ whole genome shotgun (WGS) entry which is preliminary data.</text>
</comment>
<proteinExistence type="predicted"/>
<evidence type="ECO:0000256" key="3">
    <source>
        <dbReference type="ARBA" id="ARBA00022475"/>
    </source>
</evidence>
<dbReference type="NCBIfam" id="TIGR00711">
    <property type="entry name" value="efflux_EmrB"/>
    <property type="match status" value="1"/>
</dbReference>
<evidence type="ECO:0000256" key="8">
    <source>
        <dbReference type="SAM" id="Phobius"/>
    </source>
</evidence>
<evidence type="ECO:0000313" key="10">
    <source>
        <dbReference type="EMBL" id="MEE4541142.1"/>
    </source>
</evidence>
<feature type="transmembrane region" description="Helical" evidence="8">
    <location>
        <begin position="154"/>
        <end position="175"/>
    </location>
</feature>
<reference evidence="10 11" key="1">
    <citation type="submission" date="2023-12" db="EMBL/GenBank/DDBJ databases">
        <title>Streptomyces sp. V4-01.</title>
        <authorList>
            <person name="Somphong A."/>
            <person name="Phongsopitanun W."/>
        </authorList>
    </citation>
    <scope>NUCLEOTIDE SEQUENCE [LARGE SCALE GENOMIC DNA]</scope>
    <source>
        <strain evidence="10 11">V4-01</strain>
    </source>
</reference>
<keyword evidence="4 8" id="KW-0812">Transmembrane</keyword>
<feature type="transmembrane region" description="Helical" evidence="8">
    <location>
        <begin position="378"/>
        <end position="401"/>
    </location>
</feature>
<comment type="subcellular location">
    <subcellularLocation>
        <location evidence="1">Cell membrane</location>
        <topology evidence="1">Multi-pass membrane protein</topology>
    </subcellularLocation>
</comment>
<keyword evidence="2" id="KW-0813">Transport</keyword>
<name>A0ABU7P5P9_9ACTN</name>
<dbReference type="Gene3D" id="1.20.1250.20">
    <property type="entry name" value="MFS general substrate transporter like domains"/>
    <property type="match status" value="1"/>
</dbReference>
<feature type="transmembrane region" description="Helical" evidence="8">
    <location>
        <begin position="25"/>
        <end position="50"/>
    </location>
</feature>
<dbReference type="Proteomes" id="UP001344658">
    <property type="component" value="Unassembled WGS sequence"/>
</dbReference>
<sequence length="581" mass="60261">MSAQAEAASPGTEAAPPSAYTHRQILVILSGLLLGMFLAALDQTVVSTAIYKIGESLNGLTAQAWVTTAFLITSTIATPLYGKLGDQYGRKPFFLFAIAVFIVGSALCMLSTSMYMLAAFRAFQGIGAGGLFSLALAIIGDIIPPRQRARYQGYFMAVFGTSSVLGPVVGGALAGQDQLLGIDGWRWIFLLNVPIGVLALIVVARVLHVKQERRAHRIDYPGAVALIVALVPLLIVAEQGREWGWGSTTAFACYVIGAVGIVGFLLAERKAGDEALLPLRLFRNGVFAVGSAQSAIIGIGMFGGITLLPLYLQLVKGNSPTKAGLLTLPLVLGIMILSMVSGQVTSRTGRYKIFPVIGCVLLVGGMLMLWQLSADSSLLYVDLSMFVVGAGLGLNMQTIVLAMQNAVPPRDIGVATSSTTFFRQMGGTLGVAVFLSIVYSVVGDKIGSAFADARGSAAFQQAAKAHPDQLKTLTSASSGGGSGSLNDTSYLSRIDSVLAHPFKVGFTDAINVAFLVGACVLVIALVLSLMIKEVPLRTTAAAFAETPKPAVASPGAAPGGPAGPAAPDAPEAAPKSGDPEA</sequence>
<dbReference type="PROSITE" id="PS50850">
    <property type="entry name" value="MFS"/>
    <property type="match status" value="1"/>
</dbReference>
<dbReference type="InterPro" id="IPR036259">
    <property type="entry name" value="MFS_trans_sf"/>
</dbReference>
<feature type="transmembrane region" description="Helical" evidence="8">
    <location>
        <begin position="243"/>
        <end position="266"/>
    </location>
</feature>
<evidence type="ECO:0000256" key="5">
    <source>
        <dbReference type="ARBA" id="ARBA00022989"/>
    </source>
</evidence>
<evidence type="ECO:0000313" key="11">
    <source>
        <dbReference type="Proteomes" id="UP001344658"/>
    </source>
</evidence>
<feature type="region of interest" description="Disordered" evidence="7">
    <location>
        <begin position="549"/>
        <end position="581"/>
    </location>
</feature>
<evidence type="ECO:0000256" key="7">
    <source>
        <dbReference type="SAM" id="MobiDB-lite"/>
    </source>
</evidence>
<dbReference type="CDD" id="cd17502">
    <property type="entry name" value="MFS_Azr1_MDR_like"/>
    <property type="match status" value="1"/>
</dbReference>
<feature type="transmembrane region" description="Helical" evidence="8">
    <location>
        <begin position="220"/>
        <end position="237"/>
    </location>
</feature>
<feature type="compositionally biased region" description="Low complexity" evidence="7">
    <location>
        <begin position="563"/>
        <end position="574"/>
    </location>
</feature>
<evidence type="ECO:0000256" key="2">
    <source>
        <dbReference type="ARBA" id="ARBA00022448"/>
    </source>
</evidence>
<dbReference type="InterPro" id="IPR020846">
    <property type="entry name" value="MFS_dom"/>
</dbReference>
<accession>A0ABU7P5P9</accession>
<feature type="domain" description="Major facilitator superfamily (MFS) profile" evidence="9">
    <location>
        <begin position="28"/>
        <end position="536"/>
    </location>
</feature>
<feature type="transmembrane region" description="Helical" evidence="8">
    <location>
        <begin position="187"/>
        <end position="208"/>
    </location>
</feature>
<dbReference type="InterPro" id="IPR011701">
    <property type="entry name" value="MFS"/>
</dbReference>